<dbReference type="SMART" id="SM00052">
    <property type="entry name" value="EAL"/>
    <property type="match status" value="1"/>
</dbReference>
<keyword evidence="4" id="KW-1185">Reference proteome</keyword>
<dbReference type="PIRSF" id="PIRSF003180">
    <property type="entry name" value="DiGMPpdiest_YuxH"/>
    <property type="match status" value="1"/>
</dbReference>
<protein>
    <submittedName>
        <fullName evidence="3">EAL and HDOD domain-containing protein</fullName>
    </submittedName>
</protein>
<dbReference type="SUPFAM" id="SSF141868">
    <property type="entry name" value="EAL domain-like"/>
    <property type="match status" value="1"/>
</dbReference>
<dbReference type="InterPro" id="IPR035919">
    <property type="entry name" value="EAL_sf"/>
</dbReference>
<dbReference type="RefSeq" id="WP_381440788.1">
    <property type="nucleotide sequence ID" value="NZ_JBHSNO010000023.1"/>
</dbReference>
<gene>
    <name evidence="3" type="ORF">ACFPRA_24795</name>
</gene>
<organism evidence="3 4">
    <name type="scientific">Sporosarcina soli</name>
    <dbReference type="NCBI Taxonomy" id="334736"/>
    <lineage>
        <taxon>Bacteria</taxon>
        <taxon>Bacillati</taxon>
        <taxon>Bacillota</taxon>
        <taxon>Bacilli</taxon>
        <taxon>Bacillales</taxon>
        <taxon>Caryophanaceae</taxon>
        <taxon>Sporosarcina</taxon>
    </lineage>
</organism>
<feature type="domain" description="HDOD" evidence="2">
    <location>
        <begin position="202"/>
        <end position="390"/>
    </location>
</feature>
<dbReference type="InterPro" id="IPR052340">
    <property type="entry name" value="RNase_Y/CdgJ"/>
</dbReference>
<dbReference type="InterPro" id="IPR013976">
    <property type="entry name" value="HDOD"/>
</dbReference>
<comment type="caution">
    <text evidence="3">The sequence shown here is derived from an EMBL/GenBank/DDBJ whole genome shotgun (WGS) entry which is preliminary data.</text>
</comment>
<sequence length="403" mass="46375">MEEIFVGQQPILDVKGDLFSYELLYRNSDRNAFPDVNPEIATIAVIVNTYLSPGFEQIAVKKTFINFSATLLETDIFDTLDPDRVVIEILEDVTLTSTLVTRLKQLKNMGFQLALDDFILQRQHNLYPNFFQSIDYIKVDFLSTTESQRSAIEALKGTYPHIILLAEKVETHQQFEAAKSSGYELFQGYFFAKPNIVKRKKLPSDILLYYEILKLLNEENPDIEEISALIMRDVSLTYKLLKHLNTYAFRTSKKISSIHHAIVRMGLQKFKKWIQFLAIYQKSSGEPDGWVKALVKYSLTRANVCELLALRNGKYKSDEYYMLGMFSLIDLILKQNPADIFPLLPVSQEIIETLGDQPTEMTPYLQIAKALERLDFRDAIHQAERLGISERELSELVFKATVV</sequence>
<dbReference type="PANTHER" id="PTHR33525">
    <property type="match status" value="1"/>
</dbReference>
<evidence type="ECO:0000259" key="2">
    <source>
        <dbReference type="PROSITE" id="PS51833"/>
    </source>
</evidence>
<feature type="domain" description="EAL" evidence="1">
    <location>
        <begin position="1"/>
        <end position="208"/>
    </location>
</feature>
<dbReference type="Gene3D" id="3.20.20.450">
    <property type="entry name" value="EAL domain"/>
    <property type="match status" value="1"/>
</dbReference>
<dbReference type="InterPro" id="IPR001633">
    <property type="entry name" value="EAL_dom"/>
</dbReference>
<proteinExistence type="predicted"/>
<dbReference type="Pfam" id="PF08668">
    <property type="entry name" value="HDOD"/>
    <property type="match status" value="1"/>
</dbReference>
<dbReference type="Proteomes" id="UP001596109">
    <property type="component" value="Unassembled WGS sequence"/>
</dbReference>
<dbReference type="Gene3D" id="1.10.3210.10">
    <property type="entry name" value="Hypothetical protein af1432"/>
    <property type="match status" value="1"/>
</dbReference>
<dbReference type="PROSITE" id="PS50883">
    <property type="entry name" value="EAL"/>
    <property type="match status" value="1"/>
</dbReference>
<dbReference type="SUPFAM" id="SSF109604">
    <property type="entry name" value="HD-domain/PDEase-like"/>
    <property type="match status" value="1"/>
</dbReference>
<reference evidence="4" key="1">
    <citation type="journal article" date="2019" name="Int. J. Syst. Evol. Microbiol.">
        <title>The Global Catalogue of Microorganisms (GCM) 10K type strain sequencing project: providing services to taxonomists for standard genome sequencing and annotation.</title>
        <authorList>
            <consortium name="The Broad Institute Genomics Platform"/>
            <consortium name="The Broad Institute Genome Sequencing Center for Infectious Disease"/>
            <person name="Wu L."/>
            <person name="Ma J."/>
        </authorList>
    </citation>
    <scope>NUCLEOTIDE SEQUENCE [LARGE SCALE GENOMIC DNA]</scope>
    <source>
        <strain evidence="4">CGMCC 4.1434</strain>
    </source>
</reference>
<dbReference type="EMBL" id="JBHSNO010000023">
    <property type="protein sequence ID" value="MFC5592099.1"/>
    <property type="molecule type" value="Genomic_DNA"/>
</dbReference>
<dbReference type="PANTHER" id="PTHR33525:SF4">
    <property type="entry name" value="CYCLIC DI-GMP PHOSPHODIESTERASE CDGJ"/>
    <property type="match status" value="1"/>
</dbReference>
<dbReference type="Pfam" id="PF00563">
    <property type="entry name" value="EAL"/>
    <property type="match status" value="1"/>
</dbReference>
<evidence type="ECO:0000313" key="4">
    <source>
        <dbReference type="Proteomes" id="UP001596109"/>
    </source>
</evidence>
<dbReference type="InterPro" id="IPR014408">
    <property type="entry name" value="dGMP_Pdiesterase_EAL/HD-GYP"/>
</dbReference>
<dbReference type="PROSITE" id="PS51833">
    <property type="entry name" value="HDOD"/>
    <property type="match status" value="1"/>
</dbReference>
<evidence type="ECO:0000259" key="1">
    <source>
        <dbReference type="PROSITE" id="PS50883"/>
    </source>
</evidence>
<name>A0ABW0TRG5_9BACL</name>
<accession>A0ABW0TRG5</accession>
<evidence type="ECO:0000313" key="3">
    <source>
        <dbReference type="EMBL" id="MFC5592099.1"/>
    </source>
</evidence>